<accession>A0A5A5U115</accession>
<organism evidence="1 2">
    <name type="scientific">Leuconostoc citreum</name>
    <dbReference type="NCBI Taxonomy" id="33964"/>
    <lineage>
        <taxon>Bacteria</taxon>
        <taxon>Bacillati</taxon>
        <taxon>Bacillota</taxon>
        <taxon>Bacilli</taxon>
        <taxon>Lactobacillales</taxon>
        <taxon>Lactobacillaceae</taxon>
        <taxon>Leuconostoc</taxon>
    </lineage>
</organism>
<dbReference type="EMBL" id="BJJW01000035">
    <property type="protein sequence ID" value="GDZ84771.1"/>
    <property type="molecule type" value="Genomic_DNA"/>
</dbReference>
<evidence type="ECO:0000313" key="2">
    <source>
        <dbReference type="Proteomes" id="UP000323274"/>
    </source>
</evidence>
<name>A0A5A5U115_LEUCI</name>
<dbReference type="RefSeq" id="WP_133286196.1">
    <property type="nucleotide sequence ID" value="NZ_BJJW01000035.1"/>
</dbReference>
<reference evidence="1 2" key="1">
    <citation type="submission" date="2019-04" db="EMBL/GenBank/DDBJ databases">
        <title>A pseudo-fructophilic Leuconostoc citreum strain F192-5 isolated from peel of satsuma mandarin: the first report for isolation and characterization of strain-dependent fructophilic-like characteristics.</title>
        <authorList>
            <person name="Maeno S."/>
            <person name="Tanizawa Y."/>
            <person name="Kajikawa A."/>
            <person name="Kanesaki Y."/>
            <person name="Kubota E."/>
            <person name="Arita M."/>
            <person name="Leon D."/>
            <person name="Endo A."/>
        </authorList>
    </citation>
    <scope>NUCLEOTIDE SEQUENCE [LARGE SCALE GENOMIC DNA]</scope>
    <source>
        <strain evidence="1 2">F192-5</strain>
    </source>
</reference>
<sequence length="99" mass="11711">MDENDNEIEIEIINAVSTVFSYSKEKLCNSFCMYESKPNFIPAEVSWGVLKYYQEKNKFYEVLNILEDRFHVIILDEKIDGQTLGSFVKDIKEYVKRIN</sequence>
<dbReference type="AlphaFoldDB" id="A0A5A5U115"/>
<proteinExistence type="predicted"/>
<gene>
    <name evidence="1" type="ORF">LCIT_20130</name>
</gene>
<dbReference type="Proteomes" id="UP000323274">
    <property type="component" value="Unassembled WGS sequence"/>
</dbReference>
<comment type="caution">
    <text evidence="1">The sequence shown here is derived from an EMBL/GenBank/DDBJ whole genome shotgun (WGS) entry which is preliminary data.</text>
</comment>
<protein>
    <submittedName>
        <fullName evidence="1">Uncharacterized protein</fullName>
    </submittedName>
</protein>
<evidence type="ECO:0000313" key="1">
    <source>
        <dbReference type="EMBL" id="GDZ84771.1"/>
    </source>
</evidence>